<comment type="subcellular location">
    <subcellularLocation>
        <location evidence="2">Membrane</location>
        <topology evidence="2">Multi-pass membrane protein</topology>
    </subcellularLocation>
</comment>
<comment type="caution">
    <text evidence="16">The sequence shown here is derived from an EMBL/GenBank/DDBJ whole genome shotgun (WGS) entry which is preliminary data.</text>
</comment>
<evidence type="ECO:0000256" key="3">
    <source>
        <dbReference type="ARBA" id="ARBA00022448"/>
    </source>
</evidence>
<evidence type="ECO:0000256" key="6">
    <source>
        <dbReference type="ARBA" id="ARBA00022729"/>
    </source>
</evidence>
<dbReference type="CDD" id="cd09629">
    <property type="entry name" value="DOMON_CIL1_like"/>
    <property type="match status" value="2"/>
</dbReference>
<dbReference type="OrthoDB" id="2419613at2759"/>
<dbReference type="STRING" id="429701.A0A2G9HJ18"/>
<keyword evidence="3" id="KW-0813">Transport</keyword>
<sequence>MGNFPKTVLFSSFFIIYLFSTSYAQNCSSFTFSNNNNYVSCSTLPALNSFLHWNYNPSNRTIDVAYRHTGITDSNWVAWSLNPSGGRMVGAQGLVAFLNSSGVPHAYTSPISGYGTRLEEGPLSFRVPRLAAERVGDQTIIYATIQLPAGGTIFTHVWQHGDLNGGRPQQHPTTAEHLRSFGTIDFATGTGAAPPEAPTEAPTQPSGNNCPSYRFSNNNNYVSCSPLPALNSFLHWNYSPSNNTIDVAYRHTGITDSNWVVWSLNPNGGRMIGAQCLVAFRNSSGVLHAYTSPISGYTTQLQEDQLSFRVARLAAEHVGDQMIIYATIELPAGRTSFTHVWQHGDLNAGRPQQHPTTGEHLTSFGTIDFATGTTTNTGGTTGGSRQRRRNVHGVLNAVSWGVLMPFGAMVARYLKVFKAAHPAWFYIHVTCQVSAYGVGVAGWGTGLKLGSDSPGVERTSHRNIGITLFALATLQVFALLLRPKPDHKYRFYWNIYHHAIGYSVIILSIINIFKGFDILDPEKKWKRAYIGILICLGVNAVLLEAYTWYIVLKRKRQASVSDKHPHGANGYGA</sequence>
<evidence type="ECO:0000256" key="2">
    <source>
        <dbReference type="ARBA" id="ARBA00004141"/>
    </source>
</evidence>
<feature type="transmembrane region" description="Helical" evidence="12">
    <location>
        <begin position="528"/>
        <end position="551"/>
    </location>
</feature>
<dbReference type="EMBL" id="NKXS01001657">
    <property type="protein sequence ID" value="PIN17526.1"/>
    <property type="molecule type" value="Genomic_DNA"/>
</dbReference>
<accession>A0A2G9HJ18</accession>
<keyword evidence="5" id="KW-0479">Metal-binding</keyword>
<comment type="function">
    <text evidence="10">May act as a catecholamine-responsive trans-membrane electron transporter.</text>
</comment>
<dbReference type="PROSITE" id="PS50939">
    <property type="entry name" value="CYTOCHROME_B561"/>
    <property type="match status" value="1"/>
</dbReference>
<keyword evidence="7" id="KW-0249">Electron transport</keyword>
<feature type="chain" id="PRO_5013641304" evidence="13">
    <location>
        <begin position="25"/>
        <end position="573"/>
    </location>
</feature>
<evidence type="ECO:0000256" key="12">
    <source>
        <dbReference type="SAM" id="Phobius"/>
    </source>
</evidence>
<dbReference type="SMART" id="SM00665">
    <property type="entry name" value="B561"/>
    <property type="match status" value="1"/>
</dbReference>
<feature type="compositionally biased region" description="Low complexity" evidence="11">
    <location>
        <begin position="189"/>
        <end position="203"/>
    </location>
</feature>
<keyword evidence="8 12" id="KW-1133">Transmembrane helix</keyword>
<evidence type="ECO:0000256" key="10">
    <source>
        <dbReference type="ARBA" id="ARBA00053871"/>
    </source>
</evidence>
<dbReference type="GO" id="GO:0016020">
    <property type="term" value="C:membrane"/>
    <property type="evidence" value="ECO:0007669"/>
    <property type="project" value="UniProtKB-SubCell"/>
</dbReference>
<dbReference type="Proteomes" id="UP000231279">
    <property type="component" value="Unassembled WGS sequence"/>
</dbReference>
<evidence type="ECO:0000256" key="9">
    <source>
        <dbReference type="ARBA" id="ARBA00023136"/>
    </source>
</evidence>
<name>A0A2G9HJ18_9LAMI</name>
<feature type="region of interest" description="Disordered" evidence="11">
    <location>
        <begin position="189"/>
        <end position="208"/>
    </location>
</feature>
<feature type="transmembrane region" description="Helical" evidence="12">
    <location>
        <begin position="464"/>
        <end position="481"/>
    </location>
</feature>
<dbReference type="PANTHER" id="PTHR23130:SF223">
    <property type="entry name" value="CYTOCHROME B561 AND DOMON DOMAIN-CONTAINING PROTEIN"/>
    <property type="match status" value="1"/>
</dbReference>
<evidence type="ECO:0000256" key="1">
    <source>
        <dbReference type="ARBA" id="ARBA00001970"/>
    </source>
</evidence>
<feature type="transmembrane region" description="Helical" evidence="12">
    <location>
        <begin position="493"/>
        <end position="516"/>
    </location>
</feature>
<dbReference type="GO" id="GO:0046872">
    <property type="term" value="F:metal ion binding"/>
    <property type="evidence" value="ECO:0007669"/>
    <property type="project" value="UniProtKB-KW"/>
</dbReference>
<dbReference type="InterPro" id="IPR005018">
    <property type="entry name" value="DOMON_domain"/>
</dbReference>
<dbReference type="InterPro" id="IPR045265">
    <property type="entry name" value="AIR12_DOMON"/>
</dbReference>
<feature type="domain" description="DOMON" evidence="14">
    <location>
        <begin position="230"/>
        <end position="344"/>
    </location>
</feature>
<dbReference type="Pfam" id="PF04526">
    <property type="entry name" value="DUF568"/>
    <property type="match status" value="2"/>
</dbReference>
<dbReference type="AlphaFoldDB" id="A0A2G9HJ18"/>
<evidence type="ECO:0000256" key="11">
    <source>
        <dbReference type="SAM" id="MobiDB-lite"/>
    </source>
</evidence>
<feature type="signal peptide" evidence="13">
    <location>
        <begin position="1"/>
        <end position="24"/>
    </location>
</feature>
<feature type="domain" description="DOMON" evidence="14">
    <location>
        <begin position="47"/>
        <end position="161"/>
    </location>
</feature>
<dbReference type="FunFam" id="1.20.120.1770:FF:000007">
    <property type="entry name" value="Cytochrome b561 and DOMON domain-containing protein"/>
    <property type="match status" value="1"/>
</dbReference>
<dbReference type="Gene3D" id="1.20.120.1770">
    <property type="match status" value="1"/>
</dbReference>
<evidence type="ECO:0000313" key="16">
    <source>
        <dbReference type="EMBL" id="PIN17526.1"/>
    </source>
</evidence>
<gene>
    <name evidence="16" type="ORF">CDL12_09804</name>
</gene>
<evidence type="ECO:0000256" key="8">
    <source>
        <dbReference type="ARBA" id="ARBA00022989"/>
    </source>
</evidence>
<dbReference type="InterPro" id="IPR006593">
    <property type="entry name" value="Cyt_b561/ferric_Rdtase_TM"/>
</dbReference>
<keyword evidence="4 12" id="KW-0812">Transmembrane</keyword>
<evidence type="ECO:0000256" key="4">
    <source>
        <dbReference type="ARBA" id="ARBA00022692"/>
    </source>
</evidence>
<organism evidence="16 17">
    <name type="scientific">Handroanthus impetiginosus</name>
    <dbReference type="NCBI Taxonomy" id="429701"/>
    <lineage>
        <taxon>Eukaryota</taxon>
        <taxon>Viridiplantae</taxon>
        <taxon>Streptophyta</taxon>
        <taxon>Embryophyta</taxon>
        <taxon>Tracheophyta</taxon>
        <taxon>Spermatophyta</taxon>
        <taxon>Magnoliopsida</taxon>
        <taxon>eudicotyledons</taxon>
        <taxon>Gunneridae</taxon>
        <taxon>Pentapetalae</taxon>
        <taxon>asterids</taxon>
        <taxon>lamiids</taxon>
        <taxon>Lamiales</taxon>
        <taxon>Bignoniaceae</taxon>
        <taxon>Crescentiina</taxon>
        <taxon>Tabebuia alliance</taxon>
        <taxon>Handroanthus</taxon>
    </lineage>
</organism>
<evidence type="ECO:0000259" key="15">
    <source>
        <dbReference type="PROSITE" id="PS50939"/>
    </source>
</evidence>
<feature type="transmembrane region" description="Helical" evidence="12">
    <location>
        <begin position="393"/>
        <end position="411"/>
    </location>
</feature>
<feature type="domain" description="Cytochrome b561" evidence="15">
    <location>
        <begin position="357"/>
        <end position="552"/>
    </location>
</feature>
<keyword evidence="9 12" id="KW-0472">Membrane</keyword>
<comment type="cofactor">
    <cofactor evidence="1">
        <name>heme b</name>
        <dbReference type="ChEBI" id="CHEBI:60344"/>
    </cofactor>
</comment>
<dbReference type="CDD" id="cd08760">
    <property type="entry name" value="Cyt_b561_FRRS1_like"/>
    <property type="match status" value="1"/>
</dbReference>
<proteinExistence type="predicted"/>
<keyword evidence="6 13" id="KW-0732">Signal</keyword>
<reference evidence="17" key="1">
    <citation type="journal article" date="2018" name="Gigascience">
        <title>Genome assembly of the Pink Ipe (Handroanthus impetiginosus, Bignoniaceae), a highly valued, ecologically keystone Neotropical timber forest tree.</title>
        <authorList>
            <person name="Silva-Junior O.B."/>
            <person name="Grattapaglia D."/>
            <person name="Novaes E."/>
            <person name="Collevatti R.G."/>
        </authorList>
    </citation>
    <scope>NUCLEOTIDE SEQUENCE [LARGE SCALE GENOMIC DNA]</scope>
    <source>
        <strain evidence="17">cv. UFG-1</strain>
    </source>
</reference>
<evidence type="ECO:0000256" key="5">
    <source>
        <dbReference type="ARBA" id="ARBA00022723"/>
    </source>
</evidence>
<dbReference type="PROSITE" id="PS50836">
    <property type="entry name" value="DOMON"/>
    <property type="match status" value="2"/>
</dbReference>
<evidence type="ECO:0000259" key="14">
    <source>
        <dbReference type="PROSITE" id="PS50836"/>
    </source>
</evidence>
<dbReference type="PANTHER" id="PTHR23130">
    <property type="entry name" value="CYTOCHROME B561 AND DOMON DOMAIN-CONTAINING PROTEIN"/>
    <property type="match status" value="1"/>
</dbReference>
<evidence type="ECO:0000256" key="13">
    <source>
        <dbReference type="SAM" id="SignalP"/>
    </source>
</evidence>
<feature type="transmembrane region" description="Helical" evidence="12">
    <location>
        <begin position="423"/>
        <end position="444"/>
    </location>
</feature>
<evidence type="ECO:0000313" key="17">
    <source>
        <dbReference type="Proteomes" id="UP000231279"/>
    </source>
</evidence>
<protein>
    <submittedName>
        <fullName evidence="16">Putative membrane protein</fullName>
    </submittedName>
</protein>
<keyword evidence="17" id="KW-1185">Reference proteome</keyword>
<evidence type="ECO:0000256" key="7">
    <source>
        <dbReference type="ARBA" id="ARBA00022982"/>
    </source>
</evidence>
<dbReference type="Pfam" id="PF03188">
    <property type="entry name" value="Cytochrom_B561"/>
    <property type="match status" value="1"/>
</dbReference>